<accession>A0A0C1TUP1</accession>
<sequence>MELRLPKNETVAIEGNPQGLVLCCKEGIIWLTQEGDDRDRFLGAGDMFCFTHGGKAVLEGHRDALVAIVPATHGPAAAAAGARKPSSGFHGGIRLVYHGGGQ</sequence>
<dbReference type="AlphaFoldDB" id="A0A0C1TUP1"/>
<organism evidence="1 2">
    <name type="scientific">Geobacter soli</name>
    <dbReference type="NCBI Taxonomy" id="1510391"/>
    <lineage>
        <taxon>Bacteria</taxon>
        <taxon>Pseudomonadati</taxon>
        <taxon>Thermodesulfobacteriota</taxon>
        <taxon>Desulfuromonadia</taxon>
        <taxon>Geobacterales</taxon>
        <taxon>Geobacteraceae</taxon>
        <taxon>Geobacter</taxon>
    </lineage>
</organism>
<dbReference type="Proteomes" id="UP000031433">
    <property type="component" value="Unassembled WGS sequence"/>
</dbReference>
<dbReference type="EMBL" id="JXBL01000001">
    <property type="protein sequence ID" value="KIE43123.1"/>
    <property type="molecule type" value="Genomic_DNA"/>
</dbReference>
<keyword evidence="2" id="KW-1185">Reference proteome</keyword>
<name>A0A0C1TUP1_9BACT</name>
<gene>
    <name evidence="1" type="ORF">SE37_10995</name>
</gene>
<comment type="caution">
    <text evidence="1">The sequence shown here is derived from an EMBL/GenBank/DDBJ whole genome shotgun (WGS) entry which is preliminary data.</text>
</comment>
<evidence type="ECO:0000313" key="1">
    <source>
        <dbReference type="EMBL" id="KIE43123.1"/>
    </source>
</evidence>
<evidence type="ECO:0008006" key="3">
    <source>
        <dbReference type="Google" id="ProtNLM"/>
    </source>
</evidence>
<dbReference type="Pfam" id="PF11142">
    <property type="entry name" value="DUF2917"/>
    <property type="match status" value="1"/>
</dbReference>
<proteinExistence type="predicted"/>
<protein>
    <recommendedName>
        <fullName evidence="3">DUF2917 domain-containing protein</fullName>
    </recommendedName>
</protein>
<reference evidence="1 2" key="1">
    <citation type="submission" date="2015-01" db="EMBL/GenBank/DDBJ databases">
        <title>Genome sequence of the anaerobic bacterium Geobacter soli GSS01, a dissimilatory Fe(III) reducer from soil.</title>
        <authorList>
            <person name="Yang G."/>
            <person name="Zhou S."/>
        </authorList>
    </citation>
    <scope>NUCLEOTIDE SEQUENCE [LARGE SCALE GENOMIC DNA]</scope>
    <source>
        <strain evidence="1 2">GSS01</strain>
    </source>
</reference>
<dbReference type="InterPro" id="IPR021317">
    <property type="entry name" value="DUF2917"/>
</dbReference>
<evidence type="ECO:0000313" key="2">
    <source>
        <dbReference type="Proteomes" id="UP000031433"/>
    </source>
</evidence>
<dbReference type="RefSeq" id="WP_039646307.1">
    <property type="nucleotide sequence ID" value="NZ_JXBL01000001.1"/>
</dbReference>